<evidence type="ECO:0000256" key="3">
    <source>
        <dbReference type="ARBA" id="ARBA00022692"/>
    </source>
</evidence>
<comment type="subcellular location">
    <subcellularLocation>
        <location evidence="1">Membrane</location>
        <topology evidence="1">Multi-pass membrane protein</topology>
    </subcellularLocation>
</comment>
<keyword evidence="5 6" id="KW-0472">Membrane</keyword>
<feature type="transmembrane region" description="Helical" evidence="6">
    <location>
        <begin position="39"/>
        <end position="59"/>
    </location>
</feature>
<dbReference type="SUPFAM" id="SSF103481">
    <property type="entry name" value="Multidrug resistance efflux transporter EmrE"/>
    <property type="match status" value="1"/>
</dbReference>
<feature type="transmembrane region" description="Helical" evidence="6">
    <location>
        <begin position="293"/>
        <end position="315"/>
    </location>
</feature>
<feature type="transmembrane region" description="Helical" evidence="6">
    <location>
        <begin position="133"/>
        <end position="152"/>
    </location>
</feature>
<dbReference type="NCBIfam" id="TIGR00803">
    <property type="entry name" value="nst"/>
    <property type="match status" value="1"/>
</dbReference>
<evidence type="ECO:0000256" key="6">
    <source>
        <dbReference type="SAM" id="Phobius"/>
    </source>
</evidence>
<dbReference type="InterPro" id="IPR007271">
    <property type="entry name" value="Nuc_sug_transpt"/>
</dbReference>
<evidence type="ECO:0000256" key="5">
    <source>
        <dbReference type="ARBA" id="ARBA00023136"/>
    </source>
</evidence>
<organism evidence="7 8">
    <name type="scientific">Coccomyxa viridis</name>
    <dbReference type="NCBI Taxonomy" id="1274662"/>
    <lineage>
        <taxon>Eukaryota</taxon>
        <taxon>Viridiplantae</taxon>
        <taxon>Chlorophyta</taxon>
        <taxon>core chlorophytes</taxon>
        <taxon>Trebouxiophyceae</taxon>
        <taxon>Trebouxiophyceae incertae sedis</taxon>
        <taxon>Coccomyxaceae</taxon>
        <taxon>Coccomyxa</taxon>
    </lineage>
</organism>
<proteinExistence type="inferred from homology"/>
<comment type="caution">
    <text evidence="7">The sequence shown here is derived from an EMBL/GenBank/DDBJ whole genome shotgun (WGS) entry which is preliminary data.</text>
</comment>
<dbReference type="PIRSF" id="PIRSF005799">
    <property type="entry name" value="UDP-gal_transpt"/>
    <property type="match status" value="1"/>
</dbReference>
<dbReference type="InterPro" id="IPR037185">
    <property type="entry name" value="EmrE-like"/>
</dbReference>
<evidence type="ECO:0000313" key="8">
    <source>
        <dbReference type="Proteomes" id="UP001497392"/>
    </source>
</evidence>
<feature type="transmembrane region" description="Helical" evidence="6">
    <location>
        <begin position="105"/>
        <end position="126"/>
    </location>
</feature>
<feature type="transmembrane region" description="Helical" evidence="6">
    <location>
        <begin position="164"/>
        <end position="183"/>
    </location>
</feature>
<accession>A0ABP1GC32</accession>
<evidence type="ECO:0000256" key="2">
    <source>
        <dbReference type="ARBA" id="ARBA00006447"/>
    </source>
</evidence>
<feature type="transmembrane region" description="Helical" evidence="6">
    <location>
        <begin position="71"/>
        <end position="90"/>
    </location>
</feature>
<evidence type="ECO:0000256" key="1">
    <source>
        <dbReference type="ARBA" id="ARBA00004141"/>
    </source>
</evidence>
<dbReference type="PANTHER" id="PTHR10231">
    <property type="entry name" value="NUCLEOTIDE-SUGAR TRANSMEMBRANE TRANSPORTER"/>
    <property type="match status" value="1"/>
</dbReference>
<name>A0ABP1GC32_9CHLO</name>
<evidence type="ECO:0000256" key="4">
    <source>
        <dbReference type="ARBA" id="ARBA00022989"/>
    </source>
</evidence>
<keyword evidence="4 6" id="KW-1133">Transmembrane helix</keyword>
<evidence type="ECO:0000313" key="7">
    <source>
        <dbReference type="EMBL" id="CAL5228840.1"/>
    </source>
</evidence>
<feature type="transmembrane region" description="Helical" evidence="6">
    <location>
        <begin position="236"/>
        <end position="258"/>
    </location>
</feature>
<dbReference type="Pfam" id="PF04142">
    <property type="entry name" value="Nuc_sug_transp"/>
    <property type="match status" value="1"/>
</dbReference>
<dbReference type="EMBL" id="CAXHTA020000019">
    <property type="protein sequence ID" value="CAL5228840.1"/>
    <property type="molecule type" value="Genomic_DNA"/>
</dbReference>
<keyword evidence="3 6" id="KW-0812">Transmembrane</keyword>
<sequence>MVRLSGKTIFVASVLTITTSSQGLLTSASKHEGTYRYNFATVPFLAELLKLIISSVLLQRQRQTNPDAAKVTRHLGTSMLFLVPSVIYWLHNNVQFVTLRYVDPATYQIMGNLKIVTTGLLLWLCLRRQLSALQWMALALLMIGATVSQLKTGCDGSSLFSAPLTGYMFGVVSAFMSAVAAVYTEWVMKRNNDSLYWQNMQLYSFGVAFNAFGLILGDIRGGFGGGIWLFTLFKGYDWVTILVVANLAFSGLLVSWVMKFADSILKVYATSMAMLVTTVASVLFFGLQPSLQLLLGIVTASISLVLYYISPSLLLETGKTQRLPR</sequence>
<protein>
    <submittedName>
        <fullName evidence="7">G12045 protein</fullName>
    </submittedName>
</protein>
<feature type="transmembrane region" description="Helical" evidence="6">
    <location>
        <begin position="265"/>
        <end position="287"/>
    </location>
</feature>
<comment type="similarity">
    <text evidence="2">Belongs to the nucleotide-sugar transporter family. CMP-Sialate:CMP antiporter (TC 2.A.7.12) subfamily.</text>
</comment>
<keyword evidence="8" id="KW-1185">Reference proteome</keyword>
<dbReference type="Proteomes" id="UP001497392">
    <property type="component" value="Unassembled WGS sequence"/>
</dbReference>
<reference evidence="7 8" key="1">
    <citation type="submission" date="2024-06" db="EMBL/GenBank/DDBJ databases">
        <authorList>
            <person name="Kraege A."/>
            <person name="Thomma B."/>
        </authorList>
    </citation>
    <scope>NUCLEOTIDE SEQUENCE [LARGE SCALE GENOMIC DNA]</scope>
</reference>
<gene>
    <name evidence="7" type="primary">g12045</name>
    <name evidence="7" type="ORF">VP750_LOCUS10746</name>
</gene>
<feature type="transmembrane region" description="Helical" evidence="6">
    <location>
        <begin position="195"/>
        <end position="216"/>
    </location>
</feature>